<dbReference type="OrthoDB" id="7391925at2"/>
<reference evidence="2 3" key="1">
    <citation type="submission" date="2019-12" db="EMBL/GenBank/DDBJ databases">
        <title>Genomic-based taxomic classification of the family Erythrobacteraceae.</title>
        <authorList>
            <person name="Xu L."/>
        </authorList>
    </citation>
    <scope>NUCLEOTIDE SEQUENCE [LARGE SCALE GENOMIC DNA]</scope>
    <source>
        <strain evidence="2 3">JCM 16339</strain>
    </source>
</reference>
<dbReference type="AlphaFoldDB" id="A0A844ZPX3"/>
<organism evidence="2 3">
    <name type="scientific">Alteraurantiacibacter aestuarii</name>
    <dbReference type="NCBI Taxonomy" id="650004"/>
    <lineage>
        <taxon>Bacteria</taxon>
        <taxon>Pseudomonadati</taxon>
        <taxon>Pseudomonadota</taxon>
        <taxon>Alphaproteobacteria</taxon>
        <taxon>Sphingomonadales</taxon>
        <taxon>Erythrobacteraceae</taxon>
        <taxon>Alteraurantiacibacter</taxon>
    </lineage>
</organism>
<feature type="signal peptide" evidence="1">
    <location>
        <begin position="1"/>
        <end position="25"/>
    </location>
</feature>
<dbReference type="InterPro" id="IPR045500">
    <property type="entry name" value="DUF6491"/>
</dbReference>
<dbReference type="Pfam" id="PF20101">
    <property type="entry name" value="DUF6491"/>
    <property type="match status" value="1"/>
</dbReference>
<evidence type="ECO:0000256" key="1">
    <source>
        <dbReference type="SAM" id="SignalP"/>
    </source>
</evidence>
<dbReference type="EMBL" id="WTYY01000005">
    <property type="protein sequence ID" value="MXO89110.1"/>
    <property type="molecule type" value="Genomic_DNA"/>
</dbReference>
<evidence type="ECO:0000313" key="2">
    <source>
        <dbReference type="EMBL" id="MXO89110.1"/>
    </source>
</evidence>
<comment type="caution">
    <text evidence="2">The sequence shown here is derived from an EMBL/GenBank/DDBJ whole genome shotgun (WGS) entry which is preliminary data.</text>
</comment>
<accession>A0A844ZPX3</accession>
<protein>
    <recommendedName>
        <fullName evidence="4">Lipoprotein</fullName>
    </recommendedName>
</protein>
<gene>
    <name evidence="2" type="ORF">GRI32_10195</name>
</gene>
<keyword evidence="1" id="KW-0732">Signal</keyword>
<proteinExistence type="predicted"/>
<dbReference type="RefSeq" id="WP_160591906.1">
    <property type="nucleotide sequence ID" value="NZ_BAAAFP010000001.1"/>
</dbReference>
<name>A0A844ZPX3_9SPHN</name>
<evidence type="ECO:0008006" key="4">
    <source>
        <dbReference type="Google" id="ProtNLM"/>
    </source>
</evidence>
<evidence type="ECO:0000313" key="3">
    <source>
        <dbReference type="Proteomes" id="UP000435243"/>
    </source>
</evidence>
<keyword evidence="3" id="KW-1185">Reference proteome</keyword>
<dbReference type="Proteomes" id="UP000435243">
    <property type="component" value="Unassembled WGS sequence"/>
</dbReference>
<feature type="chain" id="PRO_5032277996" description="Lipoprotein" evidence="1">
    <location>
        <begin position="26"/>
        <end position="131"/>
    </location>
</feature>
<sequence length="131" mass="14128">MLKNPLRPALALGVLLPLAACSAQMDREQQVRAPQATAVGEAVSCVTLSQIDRTVVHDDYTIDFVMLDNTRYRNTLPARCHTLGIEKRIAYTATTGRLCSQDTIDVINPDGARVTTCGLGTFLPVELAAGN</sequence>